<dbReference type="Pfam" id="PF02325">
    <property type="entry name" value="CCB3_YggT"/>
    <property type="match status" value="1"/>
</dbReference>
<dbReference type="PANTHER" id="PTHR33219">
    <property type="entry name" value="YLMG HOMOLOG PROTEIN 2, CHLOROPLASTIC"/>
    <property type="match status" value="1"/>
</dbReference>
<evidence type="ECO:0000256" key="1">
    <source>
        <dbReference type="SAM" id="Phobius"/>
    </source>
</evidence>
<name>A0A2H4ZNQ3_9EUKA</name>
<feature type="transmembrane region" description="Helical" evidence="1">
    <location>
        <begin position="72"/>
        <end position="93"/>
    </location>
</feature>
<dbReference type="InterPro" id="IPR003425">
    <property type="entry name" value="CCB3/YggT"/>
</dbReference>
<reference evidence="2" key="1">
    <citation type="submission" date="2017-10" db="EMBL/GenBank/DDBJ databases">
        <title>Paulinella longichromatophora chromatophore genome.</title>
        <authorList>
            <person name="Lhee D."/>
            <person name="Yoon H.S."/>
        </authorList>
    </citation>
    <scope>NUCLEOTIDE SEQUENCE</scope>
</reference>
<accession>A0A2H4ZNQ3</accession>
<dbReference type="PANTHER" id="PTHR33219:SF14">
    <property type="entry name" value="PROTEIN COFACTOR ASSEMBLY OF COMPLEX C SUBUNIT B CCB3, CHLOROPLASTIC-RELATED"/>
    <property type="match status" value="1"/>
</dbReference>
<sequence>MLRHVIISFLQVTTEILDIYFYALFIRIVISWFPDLSRNNPAIEWLYTVVDPYLVLFRNTVPLIGSLDISPILAFLFLNLTHTLLDNVIIMVMQVR</sequence>
<dbReference type="EMBL" id="MG264610">
    <property type="protein sequence ID" value="AUG32167.1"/>
    <property type="molecule type" value="Genomic_DNA"/>
</dbReference>
<geneLocation type="plastid" evidence="2"/>
<dbReference type="GO" id="GO:0016020">
    <property type="term" value="C:membrane"/>
    <property type="evidence" value="ECO:0007669"/>
    <property type="project" value="InterPro"/>
</dbReference>
<protein>
    <submittedName>
        <fullName evidence="2">YGGT family, conserved hypothetical integral membrane protein</fullName>
    </submittedName>
</protein>
<keyword evidence="1" id="KW-0472">Membrane</keyword>
<keyword evidence="1" id="KW-0812">Transmembrane</keyword>
<evidence type="ECO:0000313" key="2">
    <source>
        <dbReference type="EMBL" id="AUG32167.1"/>
    </source>
</evidence>
<gene>
    <name evidence="2" type="ORF">PLO_160</name>
</gene>
<feature type="transmembrane region" description="Helical" evidence="1">
    <location>
        <begin position="12"/>
        <end position="33"/>
    </location>
</feature>
<keyword evidence="2" id="KW-0934">Plastid</keyword>
<keyword evidence="1" id="KW-1133">Transmembrane helix</keyword>
<organism evidence="2">
    <name type="scientific">Paulinella longichromatophora</name>
    <dbReference type="NCBI Taxonomy" id="1708747"/>
    <lineage>
        <taxon>Eukaryota</taxon>
        <taxon>Sar</taxon>
        <taxon>Rhizaria</taxon>
        <taxon>Cercozoa</taxon>
        <taxon>Imbricatea</taxon>
        <taxon>Silicofilosea</taxon>
        <taxon>Euglyphida</taxon>
        <taxon>Paulinellidae</taxon>
        <taxon>Paulinella</taxon>
    </lineage>
</organism>
<dbReference type="AlphaFoldDB" id="A0A2H4ZNQ3"/>
<proteinExistence type="predicted"/>